<protein>
    <recommendedName>
        <fullName evidence="7">Methyltransferase domain-containing protein</fullName>
    </recommendedName>
</protein>
<dbReference type="GO" id="GO:0003723">
    <property type="term" value="F:RNA binding"/>
    <property type="evidence" value="ECO:0007669"/>
    <property type="project" value="UniProtKB-KW"/>
</dbReference>
<evidence type="ECO:0000256" key="4">
    <source>
        <dbReference type="ARBA" id="ARBA00022884"/>
    </source>
</evidence>
<dbReference type="InterPro" id="IPR029063">
    <property type="entry name" value="SAM-dependent_MTases_sf"/>
</dbReference>
<evidence type="ECO:0000313" key="5">
    <source>
        <dbReference type="EMBL" id="OHB12203.1"/>
    </source>
</evidence>
<dbReference type="AlphaFoldDB" id="A0A1G2US36"/>
<comment type="caution">
    <text evidence="5">The sequence shown here is derived from an EMBL/GenBank/DDBJ whole genome shotgun (WGS) entry which is preliminary data.</text>
</comment>
<keyword evidence="3" id="KW-0949">S-adenosyl-L-methionine</keyword>
<evidence type="ECO:0000313" key="6">
    <source>
        <dbReference type="Proteomes" id="UP000177276"/>
    </source>
</evidence>
<dbReference type="CDD" id="cd02440">
    <property type="entry name" value="AdoMet_MTases"/>
    <property type="match status" value="1"/>
</dbReference>
<organism evidence="5 6">
    <name type="scientific">Candidatus Zambryskibacteria bacterium RIFCSPLOWO2_12_FULL_39_16</name>
    <dbReference type="NCBI Taxonomy" id="1802775"/>
    <lineage>
        <taxon>Bacteria</taxon>
        <taxon>Candidatus Zambryskiibacteriota</taxon>
    </lineage>
</organism>
<evidence type="ECO:0000256" key="1">
    <source>
        <dbReference type="ARBA" id="ARBA00022603"/>
    </source>
</evidence>
<keyword evidence="1" id="KW-0489">Methyltransferase</keyword>
<dbReference type="SUPFAM" id="SSF53335">
    <property type="entry name" value="S-adenosyl-L-methionine-dependent methyltransferases"/>
    <property type="match status" value="1"/>
</dbReference>
<sequence length="188" mass="21638">MNFLREFLRYPTKTGAIMPSSRALAKLIIDTANLSNKKCVVELGSGDGIFTEEIEKHINANCEFFSLEINDKFVDETKRRCPDVTVYHDSAKNIKKYLLQYNREYCDCIISSLPWVAFDKNSQKDLLGVVCDSLEDGGIFLTFAYIHGVFLPSGINFRHLLKDFFKDVEKTEIIWVNMPPAFVYLCRK</sequence>
<evidence type="ECO:0000256" key="3">
    <source>
        <dbReference type="ARBA" id="ARBA00022691"/>
    </source>
</evidence>
<keyword evidence="4" id="KW-0694">RNA-binding</keyword>
<accession>A0A1G2US36</accession>
<dbReference type="Proteomes" id="UP000177276">
    <property type="component" value="Unassembled WGS sequence"/>
</dbReference>
<name>A0A1G2US36_9BACT</name>
<reference evidence="5 6" key="1">
    <citation type="journal article" date="2016" name="Nat. Commun.">
        <title>Thousands of microbial genomes shed light on interconnected biogeochemical processes in an aquifer system.</title>
        <authorList>
            <person name="Anantharaman K."/>
            <person name="Brown C.T."/>
            <person name="Hug L.A."/>
            <person name="Sharon I."/>
            <person name="Castelle C.J."/>
            <person name="Probst A.J."/>
            <person name="Thomas B.C."/>
            <person name="Singh A."/>
            <person name="Wilkins M.J."/>
            <person name="Karaoz U."/>
            <person name="Brodie E.L."/>
            <person name="Williams K.H."/>
            <person name="Hubbard S.S."/>
            <person name="Banfield J.F."/>
        </authorList>
    </citation>
    <scope>NUCLEOTIDE SEQUENCE [LARGE SCALE GENOMIC DNA]</scope>
</reference>
<dbReference type="Gene3D" id="3.40.50.150">
    <property type="entry name" value="Vaccinia Virus protein VP39"/>
    <property type="match status" value="1"/>
</dbReference>
<dbReference type="GO" id="GO:0032259">
    <property type="term" value="P:methylation"/>
    <property type="evidence" value="ECO:0007669"/>
    <property type="project" value="UniProtKB-KW"/>
</dbReference>
<gene>
    <name evidence="5" type="ORF">A3G46_00110</name>
</gene>
<dbReference type="Pfam" id="PF00398">
    <property type="entry name" value="RrnaAD"/>
    <property type="match status" value="1"/>
</dbReference>
<keyword evidence="2" id="KW-0808">Transferase</keyword>
<evidence type="ECO:0000256" key="2">
    <source>
        <dbReference type="ARBA" id="ARBA00022679"/>
    </source>
</evidence>
<proteinExistence type="predicted"/>
<dbReference type="EMBL" id="MHWS01000014">
    <property type="protein sequence ID" value="OHB12203.1"/>
    <property type="molecule type" value="Genomic_DNA"/>
</dbReference>
<dbReference type="InterPro" id="IPR001737">
    <property type="entry name" value="KsgA/Erm"/>
</dbReference>
<evidence type="ECO:0008006" key="7">
    <source>
        <dbReference type="Google" id="ProtNLM"/>
    </source>
</evidence>
<dbReference type="GO" id="GO:0008168">
    <property type="term" value="F:methyltransferase activity"/>
    <property type="evidence" value="ECO:0007669"/>
    <property type="project" value="UniProtKB-KW"/>
</dbReference>